<evidence type="ECO:0000313" key="1">
    <source>
        <dbReference type="EMBL" id="KAK8018828.1"/>
    </source>
</evidence>
<dbReference type="EMBL" id="JAQQWI010000010">
    <property type="protein sequence ID" value="KAK8018828.1"/>
    <property type="molecule type" value="Genomic_DNA"/>
</dbReference>
<sequence length="187" mass="20571">MCFQQYTTLACPGCGYFYPYSIDIPIHCPESLLGSNPGFGTCAAGVKPTTHCPDHRLGQPPTSPTDPARFSRSQTRIRNLFSQLRDLVDPGSHKREYALREYALTCLYNPSELLEGAFDALATAKSHDLGGGHTAEIQDAPCVRDCGEDYIVTLENLGDAILKHSCDRVNDPRPELKLIKLTEAGRM</sequence>
<name>A0ABR1RX60_9PEZI</name>
<comment type="caution">
    <text evidence="1">The sequence shown here is derived from an EMBL/GenBank/DDBJ whole genome shotgun (WGS) entry which is preliminary data.</text>
</comment>
<proteinExistence type="predicted"/>
<evidence type="ECO:0000313" key="2">
    <source>
        <dbReference type="Proteomes" id="UP001396898"/>
    </source>
</evidence>
<reference evidence="1 2" key="1">
    <citation type="submission" date="2023-01" db="EMBL/GenBank/DDBJ databases">
        <title>Analysis of 21 Apiospora genomes using comparative genomics revels a genus with tremendous synthesis potential of carbohydrate active enzymes and secondary metabolites.</title>
        <authorList>
            <person name="Sorensen T."/>
        </authorList>
    </citation>
    <scope>NUCLEOTIDE SEQUENCE [LARGE SCALE GENOMIC DNA]</scope>
    <source>
        <strain evidence="1 2">CBS 20057</strain>
    </source>
</reference>
<organism evidence="1 2">
    <name type="scientific">Apiospora marii</name>
    <dbReference type="NCBI Taxonomy" id="335849"/>
    <lineage>
        <taxon>Eukaryota</taxon>
        <taxon>Fungi</taxon>
        <taxon>Dikarya</taxon>
        <taxon>Ascomycota</taxon>
        <taxon>Pezizomycotina</taxon>
        <taxon>Sordariomycetes</taxon>
        <taxon>Xylariomycetidae</taxon>
        <taxon>Amphisphaeriales</taxon>
        <taxon>Apiosporaceae</taxon>
        <taxon>Apiospora</taxon>
    </lineage>
</organism>
<gene>
    <name evidence="1" type="ORF">PG991_008018</name>
</gene>
<protein>
    <submittedName>
        <fullName evidence="1">Uncharacterized protein</fullName>
    </submittedName>
</protein>
<dbReference type="Proteomes" id="UP001396898">
    <property type="component" value="Unassembled WGS sequence"/>
</dbReference>
<keyword evidence="2" id="KW-1185">Reference proteome</keyword>
<accession>A0ABR1RX60</accession>